<sequence>MKRLFSRYPTEWVLVGLFALLFIVVSALSPSFLTAGNLFQLARQMVELAIITCGMSVVIITGGIDLSIGAQVGLVAVTMAVLVAHGWPLPAAMLAGLLVAVAAGLINGALVGVLGVPSLVATLGTSLAYGGAATVMSDGRAVSSFPTSYFVFGQSFVGPVPAQVFLMIAIVIITAYLLTSTRWGRHVYLIGANPVAARFAGIRTARTLMATYVFAALLAYVVAVVLSSRTATARVDLGDAYVLSAISAVVFGGISIAGGRGNVVGAILGVAVFTVIQNGLGLANVSVFIQTVVIGSILIIVLTGREIAKRVRTSRRKTAPVFGAITTSKERQA</sequence>
<evidence type="ECO:0000313" key="8">
    <source>
        <dbReference type="Proteomes" id="UP000749311"/>
    </source>
</evidence>
<feature type="transmembrane region" description="Helical" evidence="6">
    <location>
        <begin position="12"/>
        <end position="33"/>
    </location>
</feature>
<feature type="transmembrane region" description="Helical" evidence="6">
    <location>
        <begin position="287"/>
        <end position="308"/>
    </location>
</feature>
<organism evidence="7 8">
    <name type="scientific">Brooklawnia cerclae</name>
    <dbReference type="NCBI Taxonomy" id="349934"/>
    <lineage>
        <taxon>Bacteria</taxon>
        <taxon>Bacillati</taxon>
        <taxon>Actinomycetota</taxon>
        <taxon>Actinomycetes</taxon>
        <taxon>Propionibacteriales</taxon>
        <taxon>Propionibacteriaceae</taxon>
        <taxon>Brooklawnia</taxon>
    </lineage>
</organism>
<name>A0ABX0SMG7_9ACTN</name>
<gene>
    <name evidence="7" type="ORF">FB473_002601</name>
</gene>
<dbReference type="InterPro" id="IPR001851">
    <property type="entry name" value="ABC_transp_permease"/>
</dbReference>
<reference evidence="7 8" key="1">
    <citation type="submission" date="2020-02" db="EMBL/GenBank/DDBJ databases">
        <title>Sequencing the genomes of 1000 actinobacteria strains.</title>
        <authorList>
            <person name="Klenk H.-P."/>
        </authorList>
    </citation>
    <scope>NUCLEOTIDE SEQUENCE [LARGE SCALE GENOMIC DNA]</scope>
    <source>
        <strain evidence="7 8">DSM 19609</strain>
    </source>
</reference>
<dbReference type="PANTHER" id="PTHR32196">
    <property type="entry name" value="ABC TRANSPORTER PERMEASE PROTEIN YPHD-RELATED-RELATED"/>
    <property type="match status" value="1"/>
</dbReference>
<evidence type="ECO:0000256" key="5">
    <source>
        <dbReference type="ARBA" id="ARBA00023136"/>
    </source>
</evidence>
<evidence type="ECO:0000256" key="3">
    <source>
        <dbReference type="ARBA" id="ARBA00022692"/>
    </source>
</evidence>
<feature type="transmembrane region" description="Helical" evidence="6">
    <location>
        <begin position="208"/>
        <end position="228"/>
    </location>
</feature>
<comment type="subcellular location">
    <subcellularLocation>
        <location evidence="1">Cell membrane</location>
        <topology evidence="1">Multi-pass membrane protein</topology>
    </subcellularLocation>
</comment>
<keyword evidence="4 6" id="KW-1133">Transmembrane helix</keyword>
<feature type="transmembrane region" description="Helical" evidence="6">
    <location>
        <begin position="160"/>
        <end position="179"/>
    </location>
</feature>
<keyword evidence="5 6" id="KW-0472">Membrane</keyword>
<feature type="transmembrane region" description="Helical" evidence="6">
    <location>
        <begin position="70"/>
        <end position="87"/>
    </location>
</feature>
<dbReference type="Pfam" id="PF02653">
    <property type="entry name" value="BPD_transp_2"/>
    <property type="match status" value="1"/>
</dbReference>
<evidence type="ECO:0000313" key="7">
    <source>
        <dbReference type="EMBL" id="NIH57956.1"/>
    </source>
</evidence>
<protein>
    <submittedName>
        <fullName evidence="7">Ribose/xylose/arabinose/galactoside ABC-type transport system permease subunit</fullName>
    </submittedName>
</protein>
<evidence type="ECO:0000256" key="1">
    <source>
        <dbReference type="ARBA" id="ARBA00004651"/>
    </source>
</evidence>
<keyword evidence="8" id="KW-1185">Reference proteome</keyword>
<feature type="transmembrane region" description="Helical" evidence="6">
    <location>
        <begin position="94"/>
        <end position="116"/>
    </location>
</feature>
<evidence type="ECO:0000256" key="2">
    <source>
        <dbReference type="ARBA" id="ARBA00022475"/>
    </source>
</evidence>
<dbReference type="CDD" id="cd06579">
    <property type="entry name" value="TM_PBP1_transp_AraH_like"/>
    <property type="match status" value="1"/>
</dbReference>
<dbReference type="RefSeq" id="WP_167168503.1">
    <property type="nucleotide sequence ID" value="NZ_BAAAOO010000007.1"/>
</dbReference>
<evidence type="ECO:0000256" key="4">
    <source>
        <dbReference type="ARBA" id="ARBA00022989"/>
    </source>
</evidence>
<dbReference type="Proteomes" id="UP000749311">
    <property type="component" value="Unassembled WGS sequence"/>
</dbReference>
<dbReference type="EMBL" id="JAAMOZ010000001">
    <property type="protein sequence ID" value="NIH57956.1"/>
    <property type="molecule type" value="Genomic_DNA"/>
</dbReference>
<evidence type="ECO:0000256" key="6">
    <source>
        <dbReference type="SAM" id="Phobius"/>
    </source>
</evidence>
<keyword evidence="2" id="KW-1003">Cell membrane</keyword>
<feature type="transmembrane region" description="Helical" evidence="6">
    <location>
        <begin position="45"/>
        <end position="64"/>
    </location>
</feature>
<proteinExistence type="predicted"/>
<feature type="transmembrane region" description="Helical" evidence="6">
    <location>
        <begin position="240"/>
        <end position="258"/>
    </location>
</feature>
<feature type="transmembrane region" description="Helical" evidence="6">
    <location>
        <begin position="263"/>
        <end position="281"/>
    </location>
</feature>
<keyword evidence="3 6" id="KW-0812">Transmembrane</keyword>
<comment type="caution">
    <text evidence="7">The sequence shown here is derived from an EMBL/GenBank/DDBJ whole genome shotgun (WGS) entry which is preliminary data.</text>
</comment>
<accession>A0ABX0SMG7</accession>